<dbReference type="SUPFAM" id="SSF56784">
    <property type="entry name" value="HAD-like"/>
    <property type="match status" value="1"/>
</dbReference>
<keyword evidence="6" id="KW-1185">Reference proteome</keyword>
<dbReference type="Proteomes" id="UP001597059">
    <property type="component" value="Unassembled WGS sequence"/>
</dbReference>
<dbReference type="SFLD" id="SFLDS00003">
    <property type="entry name" value="Haloacid_Dehalogenase"/>
    <property type="match status" value="1"/>
</dbReference>
<dbReference type="PRINTS" id="PR00413">
    <property type="entry name" value="HADHALOGNASE"/>
</dbReference>
<evidence type="ECO:0000256" key="2">
    <source>
        <dbReference type="ARBA" id="ARBA00006171"/>
    </source>
</evidence>
<organism evidence="5 6">
    <name type="scientific">Rhodanobacter aciditrophus</name>
    <dbReference type="NCBI Taxonomy" id="1623218"/>
    <lineage>
        <taxon>Bacteria</taxon>
        <taxon>Pseudomonadati</taxon>
        <taxon>Pseudomonadota</taxon>
        <taxon>Gammaproteobacteria</taxon>
        <taxon>Lysobacterales</taxon>
        <taxon>Rhodanobacteraceae</taxon>
        <taxon>Rhodanobacter</taxon>
    </lineage>
</organism>
<gene>
    <name evidence="5" type="ORF">ACFQ45_08950</name>
</gene>
<proteinExistence type="inferred from homology"/>
<evidence type="ECO:0000256" key="3">
    <source>
        <dbReference type="ARBA" id="ARBA00022723"/>
    </source>
</evidence>
<reference evidence="6" key="1">
    <citation type="journal article" date="2019" name="Int. J. Syst. Evol. Microbiol.">
        <title>The Global Catalogue of Microorganisms (GCM) 10K type strain sequencing project: providing services to taxonomists for standard genome sequencing and annotation.</title>
        <authorList>
            <consortium name="The Broad Institute Genomics Platform"/>
            <consortium name="The Broad Institute Genome Sequencing Center for Infectious Disease"/>
            <person name="Wu L."/>
            <person name="Ma J."/>
        </authorList>
    </citation>
    <scope>NUCLEOTIDE SEQUENCE [LARGE SCALE GENOMIC DNA]</scope>
    <source>
        <strain evidence="6">JCM 30774</strain>
    </source>
</reference>
<evidence type="ECO:0000256" key="4">
    <source>
        <dbReference type="ARBA" id="ARBA00022842"/>
    </source>
</evidence>
<evidence type="ECO:0000313" key="5">
    <source>
        <dbReference type="EMBL" id="MFD1383492.1"/>
    </source>
</evidence>
<dbReference type="Gene3D" id="1.10.150.240">
    <property type="entry name" value="Putative phosphatase, domain 2"/>
    <property type="match status" value="1"/>
</dbReference>
<dbReference type="InterPro" id="IPR036412">
    <property type="entry name" value="HAD-like_sf"/>
</dbReference>
<keyword evidence="4" id="KW-0460">Magnesium</keyword>
<comment type="cofactor">
    <cofactor evidence="1">
        <name>Mg(2+)</name>
        <dbReference type="ChEBI" id="CHEBI:18420"/>
    </cofactor>
</comment>
<dbReference type="Gene3D" id="3.40.50.1000">
    <property type="entry name" value="HAD superfamily/HAD-like"/>
    <property type="match status" value="1"/>
</dbReference>
<dbReference type="Pfam" id="PF13419">
    <property type="entry name" value="HAD_2"/>
    <property type="match status" value="1"/>
</dbReference>
<keyword evidence="3" id="KW-0479">Metal-binding</keyword>
<dbReference type="InterPro" id="IPR006439">
    <property type="entry name" value="HAD-SF_hydro_IA"/>
</dbReference>
<dbReference type="InterPro" id="IPR023214">
    <property type="entry name" value="HAD_sf"/>
</dbReference>
<keyword evidence="5" id="KW-0378">Hydrolase</keyword>
<dbReference type="InterPro" id="IPR023198">
    <property type="entry name" value="PGP-like_dom2"/>
</dbReference>
<dbReference type="GO" id="GO:0016787">
    <property type="term" value="F:hydrolase activity"/>
    <property type="evidence" value="ECO:0007669"/>
    <property type="project" value="UniProtKB-KW"/>
</dbReference>
<evidence type="ECO:0000313" key="6">
    <source>
        <dbReference type="Proteomes" id="UP001597059"/>
    </source>
</evidence>
<protein>
    <submittedName>
        <fullName evidence="5">HAD family hydrolase</fullName>
    </submittedName>
</protein>
<name>A0ABW4AZZ2_9GAMM</name>
<accession>A0ABW4AZZ2</accession>
<dbReference type="PANTHER" id="PTHR46193:SF9">
    <property type="entry name" value="HALOACID DEHALOGENASE-LIKE HYDROLASE DOMAIN-CONTAINING PROTEIN SGPP"/>
    <property type="match status" value="1"/>
</dbReference>
<dbReference type="SFLD" id="SFLDG01129">
    <property type="entry name" value="C1.5:_HAD__Beta-PGM__Phosphata"/>
    <property type="match status" value="1"/>
</dbReference>
<comment type="similarity">
    <text evidence="2">Belongs to the HAD-like hydrolase superfamily. CbbY/CbbZ/Gph/YieH family.</text>
</comment>
<dbReference type="RefSeq" id="WP_377366818.1">
    <property type="nucleotide sequence ID" value="NZ_JBHTMN010000010.1"/>
</dbReference>
<dbReference type="SFLD" id="SFLDG01135">
    <property type="entry name" value="C1.5.6:_HAD__Beta-PGM__Phospha"/>
    <property type="match status" value="1"/>
</dbReference>
<evidence type="ECO:0000256" key="1">
    <source>
        <dbReference type="ARBA" id="ARBA00001946"/>
    </source>
</evidence>
<dbReference type="EMBL" id="JBHTMN010000010">
    <property type="protein sequence ID" value="MFD1383492.1"/>
    <property type="molecule type" value="Genomic_DNA"/>
</dbReference>
<dbReference type="InterPro" id="IPR051600">
    <property type="entry name" value="Beta-PGM-like"/>
</dbReference>
<dbReference type="NCBIfam" id="TIGR01509">
    <property type="entry name" value="HAD-SF-IA-v3"/>
    <property type="match status" value="1"/>
</dbReference>
<dbReference type="InterPro" id="IPR041492">
    <property type="entry name" value="HAD_2"/>
</dbReference>
<sequence length="210" mass="23904">MIKAVIFDMDGVLIDAKEWHYEALNKALLKFGYEISRHDHLVTFDGLPTRTKLEMLSQQDGLPGKLHGFINSLKQKYTMQIVNEKCVPNFVHRFALSKLRAEGYKMAVASNSIRNSIASMMEFADLQEYLEFYMSNEDVVNGKPDPEIYIKTIDKLGFLPEECLIVEDNFNGIKAARASGAHVLEVQTVDDVNYLNIRNKIKQIEGEAEV</sequence>
<comment type="caution">
    <text evidence="5">The sequence shown here is derived from an EMBL/GenBank/DDBJ whole genome shotgun (WGS) entry which is preliminary data.</text>
</comment>
<dbReference type="PANTHER" id="PTHR46193">
    <property type="entry name" value="6-PHOSPHOGLUCONATE PHOSPHATASE"/>
    <property type="match status" value="1"/>
</dbReference>